<reference evidence="2 3" key="1">
    <citation type="submission" date="2016-09" db="EMBL/GenBank/DDBJ databases">
        <title>Rhizobium sp. nov., a novel species isolated from the rice rhizosphere.</title>
        <authorList>
            <person name="Zhao J."/>
            <person name="Zhang X."/>
        </authorList>
    </citation>
    <scope>NUCLEOTIDE SEQUENCE [LARGE SCALE GENOMIC DNA]</scope>
    <source>
        <strain evidence="2 3">MH17</strain>
    </source>
</reference>
<evidence type="ECO:0000313" key="2">
    <source>
        <dbReference type="EMBL" id="OLP52602.1"/>
    </source>
</evidence>
<feature type="transmembrane region" description="Helical" evidence="1">
    <location>
        <begin position="21"/>
        <end position="43"/>
    </location>
</feature>
<feature type="transmembrane region" description="Helical" evidence="1">
    <location>
        <begin position="263"/>
        <end position="281"/>
    </location>
</feature>
<keyword evidence="1" id="KW-0812">Transmembrane</keyword>
<keyword evidence="1" id="KW-0472">Membrane</keyword>
<feature type="transmembrane region" description="Helical" evidence="1">
    <location>
        <begin position="367"/>
        <end position="391"/>
    </location>
</feature>
<keyword evidence="1" id="KW-1133">Transmembrane helix</keyword>
<evidence type="ECO:0000313" key="3">
    <source>
        <dbReference type="Proteomes" id="UP000186143"/>
    </source>
</evidence>
<dbReference type="EMBL" id="MKIO01000047">
    <property type="protein sequence ID" value="OLP52602.1"/>
    <property type="molecule type" value="Genomic_DNA"/>
</dbReference>
<feature type="transmembrane region" description="Helical" evidence="1">
    <location>
        <begin position="98"/>
        <end position="119"/>
    </location>
</feature>
<accession>A0A1Q9ACI2</accession>
<evidence type="ECO:0000256" key="1">
    <source>
        <dbReference type="SAM" id="Phobius"/>
    </source>
</evidence>
<sequence>MMISVEDKLQENRWIGPGFNLLRHALALAILLHHCRVAVFGLFGRAELVKDESQPGMAVFLPKAVPGDGYESLKGTGLWAMDRMHLSDIVTELLRPGLFSLVGMFFVLSGFLVAGSAMRNSNIPSFVGNRVLRIVPALAVEVTLCALILGPIFTHLPLQDYLSNGQFFRYFGNILGHVTFELPGVFVTNPWPLMVNANLWTLPWELWCYVLMLSMMVLGLFAPQGRYRRAMSAIALVIILAMTLWNYLNPEMFNVRQDTTRFAGWYIVFLFLVGVYLRLIARHLPLHGGLFLVAAAAYYVMTVMNVLGPLSGVFLAYCTVYIGMMRFDWFDRIMKHDLSYGIYLYGFPITQMLVALIVPMVSGSRVVSFALIAPLVVVLTASFALISWIYIERPALRLRRLYQKPAL</sequence>
<gene>
    <name evidence="2" type="ORF">BJF92_14370</name>
</gene>
<dbReference type="STRING" id="1672749.BJF92_14370"/>
<name>A0A1Q9ACI2_9HYPH</name>
<proteinExistence type="predicted"/>
<feature type="transmembrane region" description="Helical" evidence="1">
    <location>
        <begin position="342"/>
        <end position="361"/>
    </location>
</feature>
<feature type="transmembrane region" description="Helical" evidence="1">
    <location>
        <begin position="131"/>
        <end position="153"/>
    </location>
</feature>
<feature type="transmembrane region" description="Helical" evidence="1">
    <location>
        <begin position="204"/>
        <end position="223"/>
    </location>
</feature>
<dbReference type="Proteomes" id="UP000186143">
    <property type="component" value="Unassembled WGS sequence"/>
</dbReference>
<feature type="transmembrane region" description="Helical" evidence="1">
    <location>
        <begin position="288"/>
        <end position="307"/>
    </location>
</feature>
<evidence type="ECO:0008006" key="4">
    <source>
        <dbReference type="Google" id="ProtNLM"/>
    </source>
</evidence>
<organism evidence="2 3">
    <name type="scientific">Xaviernesmea rhizosphaerae</name>
    <dbReference type="NCBI Taxonomy" id="1672749"/>
    <lineage>
        <taxon>Bacteria</taxon>
        <taxon>Pseudomonadati</taxon>
        <taxon>Pseudomonadota</taxon>
        <taxon>Alphaproteobacteria</taxon>
        <taxon>Hyphomicrobiales</taxon>
        <taxon>Rhizobiaceae</taxon>
        <taxon>Rhizobium/Agrobacterium group</taxon>
        <taxon>Xaviernesmea</taxon>
    </lineage>
</organism>
<feature type="transmembrane region" description="Helical" evidence="1">
    <location>
        <begin position="230"/>
        <end position="248"/>
    </location>
</feature>
<protein>
    <recommendedName>
        <fullName evidence="4">Acyltransferase</fullName>
    </recommendedName>
</protein>
<dbReference type="AlphaFoldDB" id="A0A1Q9ACI2"/>
<comment type="caution">
    <text evidence="2">The sequence shown here is derived from an EMBL/GenBank/DDBJ whole genome shotgun (WGS) entry which is preliminary data.</text>
</comment>